<keyword evidence="2" id="KW-1185">Reference proteome</keyword>
<comment type="caution">
    <text evidence="1">The sequence shown here is derived from an EMBL/GenBank/DDBJ whole genome shotgun (WGS) entry which is preliminary data.</text>
</comment>
<dbReference type="PANTHER" id="PTHR40638">
    <property type="entry name" value="UPF0591 MEMBRANE PROTEIN C15E1.02C"/>
    <property type="match status" value="1"/>
</dbReference>
<organism evidence="1 2">
    <name type="scientific">Starmerella bacillaris</name>
    <name type="common">Yeast</name>
    <name type="synonym">Candida zemplinina</name>
    <dbReference type="NCBI Taxonomy" id="1247836"/>
    <lineage>
        <taxon>Eukaryota</taxon>
        <taxon>Fungi</taxon>
        <taxon>Dikarya</taxon>
        <taxon>Ascomycota</taxon>
        <taxon>Saccharomycotina</taxon>
        <taxon>Dipodascomycetes</taxon>
        <taxon>Dipodascales</taxon>
        <taxon>Trichomonascaceae</taxon>
        <taxon>Starmerella</taxon>
    </lineage>
</organism>
<dbReference type="Pfam" id="PF08570">
    <property type="entry name" value="DUF1761"/>
    <property type="match status" value="1"/>
</dbReference>
<proteinExistence type="predicted"/>
<dbReference type="Proteomes" id="UP001362899">
    <property type="component" value="Unassembled WGS sequence"/>
</dbReference>
<gene>
    <name evidence="1" type="ORF">DASB73_013690</name>
</gene>
<accession>A0AAV5RII9</accession>
<dbReference type="InterPro" id="IPR013879">
    <property type="entry name" value="DUF1761"/>
</dbReference>
<reference evidence="1 2" key="1">
    <citation type="journal article" date="2023" name="Elife">
        <title>Identification of key yeast species and microbe-microbe interactions impacting larval growth of Drosophila in the wild.</title>
        <authorList>
            <person name="Mure A."/>
            <person name="Sugiura Y."/>
            <person name="Maeda R."/>
            <person name="Honda K."/>
            <person name="Sakurai N."/>
            <person name="Takahashi Y."/>
            <person name="Watada M."/>
            <person name="Katoh T."/>
            <person name="Gotoh A."/>
            <person name="Gotoh Y."/>
            <person name="Taniguchi I."/>
            <person name="Nakamura K."/>
            <person name="Hayashi T."/>
            <person name="Katayama T."/>
            <person name="Uemura T."/>
            <person name="Hattori Y."/>
        </authorList>
    </citation>
    <scope>NUCLEOTIDE SEQUENCE [LARGE SCALE GENOMIC DNA]</scope>
    <source>
        <strain evidence="1 2">SB-73</strain>
    </source>
</reference>
<evidence type="ECO:0008006" key="3">
    <source>
        <dbReference type="Google" id="ProtNLM"/>
    </source>
</evidence>
<evidence type="ECO:0000313" key="1">
    <source>
        <dbReference type="EMBL" id="GMM50411.1"/>
    </source>
</evidence>
<name>A0AAV5RII9_STABA</name>
<evidence type="ECO:0000313" key="2">
    <source>
        <dbReference type="Proteomes" id="UP001362899"/>
    </source>
</evidence>
<dbReference type="EMBL" id="BTGC01000003">
    <property type="protein sequence ID" value="GMM50411.1"/>
    <property type="molecule type" value="Genomic_DNA"/>
</dbReference>
<protein>
    <recommendedName>
        <fullName evidence="3">DUF1761-domain-containing protein</fullName>
    </recommendedName>
</protein>
<sequence>MSLAFQAGFPSVSPLTVVVGAGYAQLSSYIIQRPIFVALNNKAKQTNDAKATLESDESKTAAASLATSLVSSSVQSYALTALLQLANVVSYKGAAVVGTLVLATQSGPKIINDILVKKEPIDVVLSGVAVKVLDTVGLALFLQWYTHRSVVPKIGSN</sequence>
<dbReference type="AlphaFoldDB" id="A0AAV5RII9"/>
<dbReference type="PANTHER" id="PTHR40638:SF1">
    <property type="entry name" value="UPF0591 MEMBRANE PROTEIN C15E1.02C"/>
    <property type="match status" value="1"/>
</dbReference>